<proteinExistence type="predicted"/>
<dbReference type="Pfam" id="PF07635">
    <property type="entry name" value="PSCyt1"/>
    <property type="match status" value="1"/>
</dbReference>
<evidence type="ECO:0000259" key="3">
    <source>
        <dbReference type="Pfam" id="PF07635"/>
    </source>
</evidence>
<reference evidence="4 5" key="1">
    <citation type="submission" date="2019-02" db="EMBL/GenBank/DDBJ databases">
        <title>Deep-cultivation of Planctomycetes and their phenomic and genomic characterization uncovers novel biology.</title>
        <authorList>
            <person name="Wiegand S."/>
            <person name="Jogler M."/>
            <person name="Boedeker C."/>
            <person name="Pinto D."/>
            <person name="Vollmers J."/>
            <person name="Rivas-Marin E."/>
            <person name="Kohn T."/>
            <person name="Peeters S.H."/>
            <person name="Heuer A."/>
            <person name="Rast P."/>
            <person name="Oberbeckmann S."/>
            <person name="Bunk B."/>
            <person name="Jeske O."/>
            <person name="Meyerdierks A."/>
            <person name="Storesund J.E."/>
            <person name="Kallscheuer N."/>
            <person name="Luecker S."/>
            <person name="Lage O.M."/>
            <person name="Pohl T."/>
            <person name="Merkel B.J."/>
            <person name="Hornburger P."/>
            <person name="Mueller R.-W."/>
            <person name="Bruemmer F."/>
            <person name="Labrenz M."/>
            <person name="Spormann A.M."/>
            <person name="Op Den Camp H."/>
            <person name="Overmann J."/>
            <person name="Amann R."/>
            <person name="Jetten M.S.M."/>
            <person name="Mascher T."/>
            <person name="Medema M.H."/>
            <person name="Devos D.P."/>
            <person name="Kaster A.-K."/>
            <person name="Ovreas L."/>
            <person name="Rohde M."/>
            <person name="Galperin M.Y."/>
            <person name="Jogler C."/>
        </authorList>
    </citation>
    <scope>NUCLEOTIDE SEQUENCE [LARGE SCALE GENOMIC DNA]</scope>
    <source>
        <strain evidence="4 5">Pla22</strain>
    </source>
</reference>
<dbReference type="Proteomes" id="UP000316598">
    <property type="component" value="Unassembled WGS sequence"/>
</dbReference>
<dbReference type="InterPro" id="IPR011444">
    <property type="entry name" value="DUF1549"/>
</dbReference>
<keyword evidence="5" id="KW-1185">Reference proteome</keyword>
<dbReference type="InterPro" id="IPR022655">
    <property type="entry name" value="DUF1553"/>
</dbReference>
<evidence type="ECO:0000313" key="5">
    <source>
        <dbReference type="Proteomes" id="UP000316598"/>
    </source>
</evidence>
<dbReference type="PANTHER" id="PTHR35889">
    <property type="entry name" value="CYCLOINULO-OLIGOSACCHARIDE FRUCTANOTRANSFERASE-RELATED"/>
    <property type="match status" value="1"/>
</dbReference>
<comment type="caution">
    <text evidence="4">The sequence shown here is derived from an EMBL/GenBank/DDBJ whole genome shotgun (WGS) entry which is preliminary data.</text>
</comment>
<dbReference type="InterPro" id="IPR036909">
    <property type="entry name" value="Cyt_c-like_dom_sf"/>
</dbReference>
<evidence type="ECO:0000259" key="1">
    <source>
        <dbReference type="Pfam" id="PF07583"/>
    </source>
</evidence>
<evidence type="ECO:0000259" key="2">
    <source>
        <dbReference type="Pfam" id="PF07587"/>
    </source>
</evidence>
<accession>A0A5C5WWA2</accession>
<name>A0A5C5WWA2_9BACT</name>
<feature type="domain" description="DUF1549" evidence="1">
    <location>
        <begin position="133"/>
        <end position="340"/>
    </location>
</feature>
<organism evidence="4 5">
    <name type="scientific">Rubripirellula amarantea</name>
    <dbReference type="NCBI Taxonomy" id="2527999"/>
    <lineage>
        <taxon>Bacteria</taxon>
        <taxon>Pseudomonadati</taxon>
        <taxon>Planctomycetota</taxon>
        <taxon>Planctomycetia</taxon>
        <taxon>Pirellulales</taxon>
        <taxon>Pirellulaceae</taxon>
        <taxon>Rubripirellula</taxon>
    </lineage>
</organism>
<dbReference type="Pfam" id="PF07587">
    <property type="entry name" value="PSD1"/>
    <property type="match status" value="1"/>
</dbReference>
<dbReference type="EMBL" id="SJPI01000001">
    <property type="protein sequence ID" value="TWT54858.1"/>
    <property type="molecule type" value="Genomic_DNA"/>
</dbReference>
<evidence type="ECO:0000313" key="4">
    <source>
        <dbReference type="EMBL" id="TWT54858.1"/>
    </source>
</evidence>
<dbReference type="PANTHER" id="PTHR35889:SF3">
    <property type="entry name" value="F-BOX DOMAIN-CONTAINING PROTEIN"/>
    <property type="match status" value="1"/>
</dbReference>
<gene>
    <name evidence="4" type="ORF">Pla22_25120</name>
</gene>
<dbReference type="InterPro" id="IPR011429">
    <property type="entry name" value="Cyt_c_Planctomycete-type"/>
</dbReference>
<feature type="domain" description="DUF1553" evidence="2">
    <location>
        <begin position="649"/>
        <end position="906"/>
    </location>
</feature>
<protein>
    <submittedName>
        <fullName evidence="4">Planctomycete cytochrome C</fullName>
    </submittedName>
</protein>
<dbReference type="SUPFAM" id="SSF46626">
    <property type="entry name" value="Cytochrome c"/>
    <property type="match status" value="1"/>
</dbReference>
<sequence length="936" mass="105234">MIVGASANADEEINFNEQIRPIFTRHCTACHGGVKAAGDVSFVNAEAVLPPDGWVVEPGDPDASIMIERIESDDPDVMMPPPDHGSKLDASEIALLRRWIEQGAQWRGHWAYETPKDPEVPSNNDAQWAKQSLDHFVLARLEAEQIAPAPQDSPERWLRRATLDVTGLPPSPTDRQEFLSDVDARGDAAYEAVADRLLNSPAYGERWASVWLDQVRYADSRGLGMDGPRSVWKYRDWVINAFNSDMPYTDFTVKQIAGDLLPDRTFDDLVATAAHRLSQSNEEGGTDDEEFRVAAVLDRVNTTWQAWQGVTFGCVQCHSHPYDPFKHEEYYKFAAFFNNTCDSDLDDDWPTVDVPVDDGDADEALDLDCKIETLNNTLWERENELIQNDQLWHPIESMTVSTNNSTKVVVDAKSNHAEYHTVDTVSRGTTITLLSDVPEGMKRITALKFTGMPLDLAKAVSDSEWGFVLSHLEARWIIPGQMDSGLIEFERVLVDEPTPHHDPQDSLDEKSKSGFAAFTRIHYPRSAAFVLKQPTEVPLDAQLQVSLRFDEFILSAFPLVARRGRIDLADNEQFTSLVSDTVDQRIELAELKEQRSKIKSTATPILKERAEEFRRPSHVFIRGLFLTKGEPVTPGTPASLPPLPDGKANRMALAEWLTSKENPLTSRVAINRVWAILFGTGLVATEEDFGTSGERPSHPDLLDHLALRFQNEHDSRFKPAIREIILSSTYRQDSAIRPELHERDQQNRLLARGPRHRLPAEIVRDQALACAGLLTEQVGGYPVRPAIPEGVWNPFASWDKWNTAEVGDPNRYRRSIYTYTKRSIPYPMFASFDSPSREFCAPRRLRSNTPLQALMMLNDQTFAECTTGLAKRMKQSGESLADQIKFGFIVVTCREPNQRELNELIALAETYDDLKNAAAMEAVASVLLNLDETLTK</sequence>
<feature type="domain" description="Cytochrome C Planctomycete-type" evidence="3">
    <location>
        <begin position="27"/>
        <end position="83"/>
    </location>
</feature>
<dbReference type="AlphaFoldDB" id="A0A5C5WWA2"/>
<dbReference type="GO" id="GO:0009055">
    <property type="term" value="F:electron transfer activity"/>
    <property type="evidence" value="ECO:0007669"/>
    <property type="project" value="InterPro"/>
</dbReference>
<dbReference type="Pfam" id="PF07583">
    <property type="entry name" value="PSCyt2"/>
    <property type="match status" value="1"/>
</dbReference>
<dbReference type="GO" id="GO:0020037">
    <property type="term" value="F:heme binding"/>
    <property type="evidence" value="ECO:0007669"/>
    <property type="project" value="InterPro"/>
</dbReference>